<proteinExistence type="predicted"/>
<evidence type="ECO:0000313" key="2">
    <source>
        <dbReference type="Proteomes" id="UP000198908"/>
    </source>
</evidence>
<sequence>MDYAVKVRWERRYVTVLAAGMRIVGAPRRKPLSLCIGTRHPTRLLAAVADEGRNEHFSSTCGASREPV</sequence>
<accession>A0A1G6L880</accession>
<dbReference type="Proteomes" id="UP000198908">
    <property type="component" value="Unassembled WGS sequence"/>
</dbReference>
<evidence type="ECO:0000313" key="1">
    <source>
        <dbReference type="EMBL" id="SDC39338.1"/>
    </source>
</evidence>
<protein>
    <submittedName>
        <fullName evidence="1">Uncharacterized protein</fullName>
    </submittedName>
</protein>
<dbReference type="EMBL" id="FMYQ01000006">
    <property type="protein sequence ID" value="SDC39338.1"/>
    <property type="molecule type" value="Genomic_DNA"/>
</dbReference>
<dbReference type="STRING" id="416944.SAMN05421548_106143"/>
<organism evidence="1 2">
    <name type="scientific">Paraburkholderia lycopersici</name>
    <dbReference type="NCBI Taxonomy" id="416944"/>
    <lineage>
        <taxon>Bacteria</taxon>
        <taxon>Pseudomonadati</taxon>
        <taxon>Pseudomonadota</taxon>
        <taxon>Betaproteobacteria</taxon>
        <taxon>Burkholderiales</taxon>
        <taxon>Burkholderiaceae</taxon>
        <taxon>Paraburkholderia</taxon>
    </lineage>
</organism>
<gene>
    <name evidence="1" type="ORF">SAMN05421548_106143</name>
</gene>
<dbReference type="AlphaFoldDB" id="A0A1G6L880"/>
<reference evidence="2" key="1">
    <citation type="submission" date="2016-09" db="EMBL/GenBank/DDBJ databases">
        <authorList>
            <person name="Varghese N."/>
            <person name="Submissions S."/>
        </authorList>
    </citation>
    <scope>NUCLEOTIDE SEQUENCE [LARGE SCALE GENOMIC DNA]</scope>
    <source>
        <strain evidence="2">TNe-862</strain>
    </source>
</reference>
<dbReference type="RefSeq" id="WP_143189202.1">
    <property type="nucleotide sequence ID" value="NZ_FMYQ01000006.1"/>
</dbReference>
<name>A0A1G6L880_9BURK</name>
<keyword evidence="2" id="KW-1185">Reference proteome</keyword>